<dbReference type="InterPro" id="IPR032834">
    <property type="entry name" value="NatK-like_C"/>
</dbReference>
<feature type="transmembrane region" description="Helical" evidence="1">
    <location>
        <begin position="6"/>
        <end position="22"/>
    </location>
</feature>
<feature type="transmembrane region" description="Helical" evidence="1">
    <location>
        <begin position="113"/>
        <end position="134"/>
    </location>
</feature>
<organism evidence="3 4">
    <name type="scientific">Enterococcus avium</name>
    <name type="common">Streptococcus avium</name>
    <dbReference type="NCBI Taxonomy" id="33945"/>
    <lineage>
        <taxon>Bacteria</taxon>
        <taxon>Bacillati</taxon>
        <taxon>Bacillota</taxon>
        <taxon>Bacilli</taxon>
        <taxon>Lactobacillales</taxon>
        <taxon>Enterococcaceae</taxon>
        <taxon>Enterococcus</taxon>
    </lineage>
</organism>
<comment type="caution">
    <text evidence="3">The sequence shown here is derived from an EMBL/GenBank/DDBJ whole genome shotgun (WGS) entry which is preliminary data.</text>
</comment>
<dbReference type="SUPFAM" id="SSF55874">
    <property type="entry name" value="ATPase domain of HSP90 chaperone/DNA topoisomerase II/histidine kinase"/>
    <property type="match status" value="1"/>
</dbReference>
<keyword evidence="1" id="KW-0812">Transmembrane</keyword>
<sequence length="427" mass="49724">MTNTYSIALYALNYMIILWTLLNNRFILQKGTKFLTFFLLVAFGISFFFHDLYAVIYIYVLYVIEYLIMRHYLSSWLLPSVLIILQDMLVTFVRLVTFYLPVYFSKNSIFTNIYDLFLIACIQAVLIAGISTILKKLDKKYGVAPMLKELKKNYPLQGILLLILFFLLLTSHLYLYVKRYHFTLFVLIVLIILLSFTLLSLVTLVNKNYQRESFLRDLSLSIEEERINYELAREYRHDFNSALLGLSEYLTNNDIQGAKEYLAELTETTADYLTSYHHSQLITIHNAALRGLISKFIEKCRENNIYFELIVDDQGEPLPFNQIDLLRVVSILINNAFEASLNEKNPYIHIVLTNSQDFWSFKIENAVTSTVDVTKILTKNFTTKEGHTGLGLSNLNKVLKKYPNANFQLQLKSEKFIVSIEIPKRNV</sequence>
<keyword evidence="1" id="KW-1133">Transmembrane helix</keyword>
<dbReference type="Proteomes" id="UP001264335">
    <property type="component" value="Unassembled WGS sequence"/>
</dbReference>
<keyword evidence="1" id="KW-0472">Membrane</keyword>
<feature type="transmembrane region" description="Helical" evidence="1">
    <location>
        <begin position="76"/>
        <end position="101"/>
    </location>
</feature>
<protein>
    <submittedName>
        <fullName evidence="3">GHKL domain-containing protein</fullName>
    </submittedName>
</protein>
<dbReference type="PANTHER" id="PTHR40448:SF1">
    <property type="entry name" value="TWO-COMPONENT SENSOR HISTIDINE KINASE"/>
    <property type="match status" value="1"/>
</dbReference>
<proteinExistence type="predicted"/>
<dbReference type="AlphaFoldDB" id="A0ABD5F9B6"/>
<feature type="transmembrane region" description="Helical" evidence="1">
    <location>
        <begin position="154"/>
        <end position="177"/>
    </location>
</feature>
<dbReference type="PANTHER" id="PTHR40448">
    <property type="entry name" value="TWO-COMPONENT SENSOR HISTIDINE KINASE"/>
    <property type="match status" value="1"/>
</dbReference>
<gene>
    <name evidence="3" type="ORF">P7D79_07700</name>
</gene>
<dbReference type="Gene3D" id="3.30.565.10">
    <property type="entry name" value="Histidine kinase-like ATPase, C-terminal domain"/>
    <property type="match status" value="1"/>
</dbReference>
<reference evidence="3 4" key="1">
    <citation type="submission" date="2023-03" db="EMBL/GenBank/DDBJ databases">
        <authorList>
            <person name="Shen W."/>
            <person name="Cai J."/>
        </authorList>
    </citation>
    <scope>NUCLEOTIDE SEQUENCE [LARGE SCALE GENOMIC DNA]</scope>
    <source>
        <strain evidence="3 4">Y2</strain>
    </source>
</reference>
<accession>A0ABD5F9B6</accession>
<dbReference type="RefSeq" id="WP_311871790.1">
    <property type="nucleotide sequence ID" value="NZ_JARPVY010000011.1"/>
</dbReference>
<evidence type="ECO:0000313" key="3">
    <source>
        <dbReference type="EMBL" id="MDT2514120.1"/>
    </source>
</evidence>
<name>A0ABD5F9B6_ENTAV</name>
<feature type="domain" description="Sensor histidine kinase NatK-like C-terminal" evidence="2">
    <location>
        <begin position="321"/>
        <end position="423"/>
    </location>
</feature>
<dbReference type="EMBL" id="JARPWY010000016">
    <property type="protein sequence ID" value="MDT2514120.1"/>
    <property type="molecule type" value="Genomic_DNA"/>
</dbReference>
<feature type="transmembrane region" description="Helical" evidence="1">
    <location>
        <begin position="184"/>
        <end position="205"/>
    </location>
</feature>
<evidence type="ECO:0000259" key="2">
    <source>
        <dbReference type="Pfam" id="PF14501"/>
    </source>
</evidence>
<dbReference type="Pfam" id="PF14501">
    <property type="entry name" value="HATPase_c_5"/>
    <property type="match status" value="1"/>
</dbReference>
<feature type="transmembrane region" description="Helical" evidence="1">
    <location>
        <begin position="34"/>
        <end position="64"/>
    </location>
</feature>
<evidence type="ECO:0000256" key="1">
    <source>
        <dbReference type="SAM" id="Phobius"/>
    </source>
</evidence>
<dbReference type="InterPro" id="IPR036890">
    <property type="entry name" value="HATPase_C_sf"/>
</dbReference>
<evidence type="ECO:0000313" key="4">
    <source>
        <dbReference type="Proteomes" id="UP001264335"/>
    </source>
</evidence>